<dbReference type="GO" id="GO:0032259">
    <property type="term" value="P:methylation"/>
    <property type="evidence" value="ECO:0007669"/>
    <property type="project" value="UniProtKB-KW"/>
</dbReference>
<dbReference type="SUPFAM" id="SSF53335">
    <property type="entry name" value="S-adenosyl-L-methionine-dependent methyltransferases"/>
    <property type="match status" value="1"/>
</dbReference>
<evidence type="ECO:0000313" key="8">
    <source>
        <dbReference type="EMBL" id="KAJ2781504.1"/>
    </source>
</evidence>
<evidence type="ECO:0000256" key="1">
    <source>
        <dbReference type="ARBA" id="ARBA00004173"/>
    </source>
</evidence>
<gene>
    <name evidence="8" type="ORF">H4R18_002830</name>
</gene>
<evidence type="ECO:0000256" key="2">
    <source>
        <dbReference type="ARBA" id="ARBA00005891"/>
    </source>
</evidence>
<dbReference type="AlphaFoldDB" id="A0A9W8HAM2"/>
<keyword evidence="5 7" id="KW-0496">Mitochondrion</keyword>
<dbReference type="PANTHER" id="PTHR12049:SF7">
    <property type="entry name" value="PROTEIN ARGININE METHYLTRANSFERASE NDUFAF7, MITOCHONDRIAL"/>
    <property type="match status" value="1"/>
</dbReference>
<dbReference type="EC" id="2.1.1.320" evidence="7"/>
<accession>A0A9W8HAM2</accession>
<proteinExistence type="inferred from homology"/>
<evidence type="ECO:0000256" key="3">
    <source>
        <dbReference type="ARBA" id="ARBA00022603"/>
    </source>
</evidence>
<evidence type="ECO:0000256" key="7">
    <source>
        <dbReference type="RuleBase" id="RU364114"/>
    </source>
</evidence>
<reference evidence="8" key="1">
    <citation type="submission" date="2022-07" db="EMBL/GenBank/DDBJ databases">
        <title>Phylogenomic reconstructions and comparative analyses of Kickxellomycotina fungi.</title>
        <authorList>
            <person name="Reynolds N.K."/>
            <person name="Stajich J.E."/>
            <person name="Barry K."/>
            <person name="Grigoriev I.V."/>
            <person name="Crous P."/>
            <person name="Smith M.E."/>
        </authorList>
    </citation>
    <scope>NUCLEOTIDE SEQUENCE</scope>
    <source>
        <strain evidence="8">NBRC 105414</strain>
    </source>
</reference>
<comment type="caution">
    <text evidence="8">The sequence shown here is derived from an EMBL/GenBank/DDBJ whole genome shotgun (WGS) entry which is preliminary data.</text>
</comment>
<dbReference type="Pfam" id="PF02636">
    <property type="entry name" value="Methyltransf_28"/>
    <property type="match status" value="1"/>
</dbReference>
<dbReference type="GO" id="GO:0035243">
    <property type="term" value="F:protein-arginine omega-N symmetric methyltransferase activity"/>
    <property type="evidence" value="ECO:0007669"/>
    <property type="project" value="UniProtKB-EC"/>
</dbReference>
<comment type="similarity">
    <text evidence="2 7">Belongs to the NDUFAF7 family.</text>
</comment>
<evidence type="ECO:0000256" key="6">
    <source>
        <dbReference type="ARBA" id="ARBA00048612"/>
    </source>
</evidence>
<dbReference type="GO" id="GO:0032981">
    <property type="term" value="P:mitochondrial respiratory chain complex I assembly"/>
    <property type="evidence" value="ECO:0007669"/>
    <property type="project" value="TreeGrafter"/>
</dbReference>
<protein>
    <recommendedName>
        <fullName evidence="7">Protein arginine methyltransferase NDUFAF7</fullName>
        <ecNumber evidence="7">2.1.1.320</ecNumber>
    </recommendedName>
</protein>
<dbReference type="InterPro" id="IPR038375">
    <property type="entry name" value="NDUFAF7_sf"/>
</dbReference>
<dbReference type="EMBL" id="JANBUL010000102">
    <property type="protein sequence ID" value="KAJ2781504.1"/>
    <property type="molecule type" value="Genomic_DNA"/>
</dbReference>
<comment type="function">
    <text evidence="7">Arginine methyltransferase involved in the assembly or stability of mitochondrial NADH:ubiquinone oxidoreductase complex (complex I).</text>
</comment>
<dbReference type="InterPro" id="IPR003788">
    <property type="entry name" value="NDUFAF7"/>
</dbReference>
<name>A0A9W8HAM2_9FUNG</name>
<comment type="catalytic activity">
    <reaction evidence="6 7">
        <text>L-arginyl-[protein] + 2 S-adenosyl-L-methionine = N(omega),N(omega)'-dimethyl-L-arginyl-[protein] + 2 S-adenosyl-L-homocysteine + 2 H(+)</text>
        <dbReference type="Rhea" id="RHEA:48108"/>
        <dbReference type="Rhea" id="RHEA-COMP:10532"/>
        <dbReference type="Rhea" id="RHEA-COMP:11992"/>
        <dbReference type="ChEBI" id="CHEBI:15378"/>
        <dbReference type="ChEBI" id="CHEBI:29965"/>
        <dbReference type="ChEBI" id="CHEBI:57856"/>
        <dbReference type="ChEBI" id="CHEBI:59789"/>
        <dbReference type="ChEBI" id="CHEBI:88221"/>
        <dbReference type="EC" id="2.1.1.320"/>
    </reaction>
</comment>
<evidence type="ECO:0000313" key="9">
    <source>
        <dbReference type="Proteomes" id="UP001140217"/>
    </source>
</evidence>
<organism evidence="8 9">
    <name type="scientific">Coemansia javaensis</name>
    <dbReference type="NCBI Taxonomy" id="2761396"/>
    <lineage>
        <taxon>Eukaryota</taxon>
        <taxon>Fungi</taxon>
        <taxon>Fungi incertae sedis</taxon>
        <taxon>Zoopagomycota</taxon>
        <taxon>Kickxellomycotina</taxon>
        <taxon>Kickxellomycetes</taxon>
        <taxon>Kickxellales</taxon>
        <taxon>Kickxellaceae</taxon>
        <taxon>Coemansia</taxon>
    </lineage>
</organism>
<keyword evidence="9" id="KW-1185">Reference proteome</keyword>
<evidence type="ECO:0000256" key="5">
    <source>
        <dbReference type="ARBA" id="ARBA00023128"/>
    </source>
</evidence>
<evidence type="ECO:0000256" key="4">
    <source>
        <dbReference type="ARBA" id="ARBA00022679"/>
    </source>
</evidence>
<sequence length="470" mass="51172">MLALWRRTALRAPRLAPRTVLWTPRGGLHTPPSAGPGSEELTPLTKHIRDMILATGPITVARYMQLALTSPVGGYYTRGQAFGREGDFVTSPEISQMFGEVLAVWYVMHWEQLGRPERTVFVELGPGRGTLMDDMLRAARRFPAFFATVRGVHLVERSPELRRVQHDRLGCDAKQTRMEADGGAQPVPAQGVSESRGGVAVHWHDLLDSIDLGSSGCVPLVVAHEFFDALPVHKFEKGADGLWHEILVDVAESGSAPVAASGTVRFAGSPPPQPAQGACHFKFVRTRSVTPGAALLLRDKRFDAQFSSGDLVEVSPESARVMVQLADWITRCNGLGLVVDYGQDWTQGDTLRGIKSHRFANPLSSPGSMDLTADVDFSYLRHVAQGRAACHGPVEQGAFLHAMGIQARLEQLLRSARDHAMQKTLVDCYRRLTDPHSMGRVYKVLAVLPSGSTLVPAPFAPQTTADGAAR</sequence>
<keyword evidence="4 7" id="KW-0808">Transferase</keyword>
<comment type="subcellular location">
    <subcellularLocation>
        <location evidence="1 7">Mitochondrion</location>
    </subcellularLocation>
</comment>
<dbReference type="Proteomes" id="UP001140217">
    <property type="component" value="Unassembled WGS sequence"/>
</dbReference>
<dbReference type="PANTHER" id="PTHR12049">
    <property type="entry name" value="PROTEIN ARGININE METHYLTRANSFERASE NDUFAF7, MITOCHONDRIAL"/>
    <property type="match status" value="1"/>
</dbReference>
<keyword evidence="3 7" id="KW-0489">Methyltransferase</keyword>
<dbReference type="OrthoDB" id="5595109at2759"/>
<dbReference type="GO" id="GO:0005739">
    <property type="term" value="C:mitochondrion"/>
    <property type="evidence" value="ECO:0007669"/>
    <property type="project" value="UniProtKB-SubCell"/>
</dbReference>
<dbReference type="InterPro" id="IPR029063">
    <property type="entry name" value="SAM-dependent_MTases_sf"/>
</dbReference>
<dbReference type="Gene3D" id="3.40.50.12710">
    <property type="match status" value="1"/>
</dbReference>